<dbReference type="EMBL" id="AABQDW010000047">
    <property type="protein sequence ID" value="EAI5408788.1"/>
    <property type="molecule type" value="Genomic_DNA"/>
</dbReference>
<dbReference type="EMBL" id="AACCXM010000038">
    <property type="protein sequence ID" value="EAK0469451.1"/>
    <property type="molecule type" value="Genomic_DNA"/>
</dbReference>
<dbReference type="SUPFAM" id="SSF54523">
    <property type="entry name" value="Pili subunits"/>
    <property type="match status" value="1"/>
</dbReference>
<organism evidence="2">
    <name type="scientific">Campylobacter fetus</name>
    <dbReference type="NCBI Taxonomy" id="196"/>
    <lineage>
        <taxon>Bacteria</taxon>
        <taxon>Pseudomonadati</taxon>
        <taxon>Campylobacterota</taxon>
        <taxon>Epsilonproteobacteria</taxon>
        <taxon>Campylobacterales</taxon>
        <taxon>Campylobacteraceae</taxon>
        <taxon>Campylobacter</taxon>
    </lineage>
</organism>
<dbReference type="InterPro" id="IPR045584">
    <property type="entry name" value="Pilin-like"/>
</dbReference>
<dbReference type="RefSeq" id="WP_151221549.1">
    <property type="nucleotide sequence ID" value="NZ_CBCUYW010000058.1"/>
</dbReference>
<protein>
    <recommendedName>
        <fullName evidence="4">Prepilin-type cleavage/methylation domain-containing protein</fullName>
    </recommendedName>
</protein>
<evidence type="ECO:0000313" key="3">
    <source>
        <dbReference type="Proteomes" id="UP000557842"/>
    </source>
</evidence>
<evidence type="ECO:0000313" key="1">
    <source>
        <dbReference type="EMBL" id="EAI5408788.1"/>
    </source>
</evidence>
<name>A0A5L4L837_CAMFE</name>
<gene>
    <name evidence="2" type="ORF">AAH24_08820</name>
    <name evidence="1" type="ORF">BVH53_08825</name>
</gene>
<sequence length="160" mass="16399">VIVILGILAGIAIPRLAATRDDASATKAAMEIKDVITQVAAYYTINGKWAEAAVTGTGADAIINTSGQDITGATYSATDKGLSNLSSTLNAVLGRTGNAPDQWDACISITPNNTNGNIVIAAKADATSYCNTVRLVPAVKDWIELGKTTGIIIGGSGIYK</sequence>
<reference evidence="2 3" key="1">
    <citation type="submission" date="2018-05" db="EMBL/GenBank/DDBJ databases">
        <authorList>
            <consortium name="PulseNet: The National Subtyping Network for Foodborne Disease Surveillance"/>
            <person name="Tarr C.L."/>
            <person name="Trees E."/>
            <person name="Katz L.S."/>
            <person name="Carleton-Romer H.A."/>
            <person name="Stroika S."/>
            <person name="Kucerova Z."/>
            <person name="Roache K.F."/>
            <person name="Sabol A.L."/>
            <person name="Besser J."/>
            <person name="Gerner-Smidt P."/>
        </authorList>
    </citation>
    <scope>NUCLEOTIDE SEQUENCE</scope>
    <source>
        <strain evidence="1 3">2016D-0221</strain>
        <strain evidence="2">D4313</strain>
    </source>
</reference>
<evidence type="ECO:0000313" key="2">
    <source>
        <dbReference type="EMBL" id="EAK0469451.1"/>
    </source>
</evidence>
<evidence type="ECO:0008006" key="4">
    <source>
        <dbReference type="Google" id="ProtNLM"/>
    </source>
</evidence>
<dbReference type="Gene3D" id="3.30.700.10">
    <property type="entry name" value="Glycoprotein, Type 4 Pilin"/>
    <property type="match status" value="1"/>
</dbReference>
<accession>A0A5L4L837</accession>
<dbReference type="AlphaFoldDB" id="A0A5L4L837"/>
<feature type="non-terminal residue" evidence="2">
    <location>
        <position position="1"/>
    </location>
</feature>
<comment type="caution">
    <text evidence="2">The sequence shown here is derived from an EMBL/GenBank/DDBJ whole genome shotgun (WGS) entry which is preliminary data.</text>
</comment>
<proteinExistence type="predicted"/>
<dbReference type="Proteomes" id="UP000557842">
    <property type="component" value="Unassembled WGS sequence"/>
</dbReference>